<name>A0A0H1RGB8_9HYPH</name>
<dbReference type="EMBL" id="LCYG01000015">
    <property type="protein sequence ID" value="KLK94253.1"/>
    <property type="molecule type" value="Genomic_DNA"/>
</dbReference>
<evidence type="ECO:0000256" key="1">
    <source>
        <dbReference type="SAM" id="MobiDB-lite"/>
    </source>
</evidence>
<feature type="compositionally biased region" description="Polar residues" evidence="1">
    <location>
        <begin position="44"/>
        <end position="56"/>
    </location>
</feature>
<protein>
    <submittedName>
        <fullName evidence="2">ABC-type sugar transport system, ATPase component</fullName>
    </submittedName>
</protein>
<sequence length="70" mass="7655">MTGKHPKTKPQERPRSDLEVDPGIGRSKGSYMTGEDPRDLDGGSTFQGDVENQTNREGGVDPNRVGRTNK</sequence>
<comment type="caution">
    <text evidence="2">The sequence shown here is derived from an EMBL/GenBank/DDBJ whole genome shotgun (WGS) entry which is preliminary data.</text>
</comment>
<evidence type="ECO:0000313" key="2">
    <source>
        <dbReference type="EMBL" id="KLK94253.1"/>
    </source>
</evidence>
<dbReference type="OrthoDB" id="7210750at2"/>
<reference evidence="2 3" key="1">
    <citation type="submission" date="2015-05" db="EMBL/GenBank/DDBJ databases">
        <title>Draft genome sequence of Microvirga vignae strain BR3299, a novel nitrogen fixing bacteria isolated from Brazil semi-aired region.</title>
        <authorList>
            <person name="Zilli J.E."/>
            <person name="Passos S.R."/>
            <person name="Leite J."/>
            <person name="Baldani J.I."/>
            <person name="Xavier G.R."/>
            <person name="Rumjaneck N.G."/>
            <person name="Simoes-Araujo J.L."/>
        </authorList>
    </citation>
    <scope>NUCLEOTIDE SEQUENCE [LARGE SCALE GENOMIC DNA]</scope>
    <source>
        <strain evidence="2 3">BR3299</strain>
    </source>
</reference>
<keyword evidence="3" id="KW-1185">Reference proteome</keyword>
<dbReference type="RefSeq" id="WP_047187818.1">
    <property type="nucleotide sequence ID" value="NZ_LCYG01000015.1"/>
</dbReference>
<feature type="compositionally biased region" description="Basic and acidic residues" evidence="1">
    <location>
        <begin position="9"/>
        <end position="18"/>
    </location>
</feature>
<dbReference type="AlphaFoldDB" id="A0A0H1RGB8"/>
<proteinExistence type="predicted"/>
<gene>
    <name evidence="2" type="ORF">AA309_04675</name>
</gene>
<keyword evidence="2" id="KW-0762">Sugar transport</keyword>
<accession>A0A0H1RGB8</accession>
<dbReference type="Proteomes" id="UP000035489">
    <property type="component" value="Unassembled WGS sequence"/>
</dbReference>
<keyword evidence="2" id="KW-0813">Transport</keyword>
<dbReference type="PATRIC" id="fig|1225564.3.peg.1296"/>
<organism evidence="2 3">
    <name type="scientific">Microvirga vignae</name>
    <dbReference type="NCBI Taxonomy" id="1225564"/>
    <lineage>
        <taxon>Bacteria</taxon>
        <taxon>Pseudomonadati</taxon>
        <taxon>Pseudomonadota</taxon>
        <taxon>Alphaproteobacteria</taxon>
        <taxon>Hyphomicrobiales</taxon>
        <taxon>Methylobacteriaceae</taxon>
        <taxon>Microvirga</taxon>
    </lineage>
</organism>
<evidence type="ECO:0000313" key="3">
    <source>
        <dbReference type="Proteomes" id="UP000035489"/>
    </source>
</evidence>
<feature type="region of interest" description="Disordered" evidence="1">
    <location>
        <begin position="1"/>
        <end position="70"/>
    </location>
</feature>